<keyword evidence="1" id="KW-0433">Leucine-rich repeat</keyword>
<evidence type="ECO:0008006" key="5">
    <source>
        <dbReference type="Google" id="ProtNLM"/>
    </source>
</evidence>
<dbReference type="AlphaFoldDB" id="A0A382C870"/>
<dbReference type="InterPro" id="IPR032675">
    <property type="entry name" value="LRR_dom_sf"/>
</dbReference>
<keyword evidence="3" id="KW-0812">Transmembrane</keyword>
<reference evidence="4" key="1">
    <citation type="submission" date="2018-05" db="EMBL/GenBank/DDBJ databases">
        <authorList>
            <person name="Lanie J.A."/>
            <person name="Ng W.-L."/>
            <person name="Kazmierczak K.M."/>
            <person name="Andrzejewski T.M."/>
            <person name="Davidsen T.M."/>
            <person name="Wayne K.J."/>
            <person name="Tettelin H."/>
            <person name="Glass J.I."/>
            <person name="Rusch D."/>
            <person name="Podicherti R."/>
            <person name="Tsui H.-C.T."/>
            <person name="Winkler M.E."/>
        </authorList>
    </citation>
    <scope>NUCLEOTIDE SEQUENCE</scope>
</reference>
<evidence type="ECO:0000256" key="3">
    <source>
        <dbReference type="SAM" id="Phobius"/>
    </source>
</evidence>
<dbReference type="EMBL" id="UINC01033163">
    <property type="protein sequence ID" value="SVB22002.1"/>
    <property type="molecule type" value="Genomic_DNA"/>
</dbReference>
<evidence type="ECO:0000313" key="4">
    <source>
        <dbReference type="EMBL" id="SVB22002.1"/>
    </source>
</evidence>
<keyword evidence="3" id="KW-1133">Transmembrane helix</keyword>
<name>A0A382C870_9ZZZZ</name>
<keyword evidence="3" id="KW-0472">Membrane</keyword>
<dbReference type="SMART" id="SM00369">
    <property type="entry name" value="LRR_TYP"/>
    <property type="match status" value="4"/>
</dbReference>
<dbReference type="PANTHER" id="PTHR46652">
    <property type="entry name" value="LEUCINE-RICH REPEAT AND IQ DOMAIN-CONTAINING PROTEIN 1-RELATED"/>
    <property type="match status" value="1"/>
</dbReference>
<dbReference type="InterPro" id="IPR050836">
    <property type="entry name" value="SDS22/Internalin_LRR"/>
</dbReference>
<evidence type="ECO:0000256" key="1">
    <source>
        <dbReference type="ARBA" id="ARBA00022614"/>
    </source>
</evidence>
<dbReference type="Gene3D" id="3.80.10.10">
    <property type="entry name" value="Ribonuclease Inhibitor"/>
    <property type="match status" value="1"/>
</dbReference>
<gene>
    <name evidence="4" type="ORF">METZ01_LOCUS174856</name>
</gene>
<dbReference type="PANTHER" id="PTHR46652:SF3">
    <property type="entry name" value="LEUCINE-RICH REPEAT-CONTAINING PROTEIN 9"/>
    <property type="match status" value="1"/>
</dbReference>
<feature type="transmembrane region" description="Helical" evidence="3">
    <location>
        <begin position="90"/>
        <end position="111"/>
    </location>
</feature>
<keyword evidence="2" id="KW-0677">Repeat</keyword>
<protein>
    <recommendedName>
        <fullName evidence="5">Internalin</fullName>
    </recommendedName>
</protein>
<organism evidence="4">
    <name type="scientific">marine metagenome</name>
    <dbReference type="NCBI Taxonomy" id="408172"/>
    <lineage>
        <taxon>unclassified sequences</taxon>
        <taxon>metagenomes</taxon>
        <taxon>ecological metagenomes</taxon>
    </lineage>
</organism>
<sequence>MLPHIGGPKGGLANVQMVPNGLLLIAWAARQRLPTKPGDAPARAIFLKEWSPNGILCFARVIFKPTKNAWPRRRFGVPCPPHIEPMKKIFYTRGIAVIGLMLGLAIVPALFAEDKKEEKKEDKKVEAPKPKPQSVFKDKALEEGVRKFVFAKRYNKEPLLEADLIHLSTIKATNAGIKDLSGLEKCRALASLDLAGNEISDFSAIKDLKRIQYLNLAKNKIENIAPIAGLTALQYIELSNNRVKDLKPLEGLSNMRSLYLSNNRISDFSPALKLTKLWSLYLDHNQVAKLDGVDGLKGLTTLSAGNNDIADLSPLKGLTRLHFLFLENNKVANLTSLVEMAGADYKGPKNFAPFLRLYLKGNPIDGATDSRLQFARLMKYGVRVETPRQPELVTFDSTGWTGELTGEQLIAFQKDILDKFDLVKDARVKLQLKVSPEDGITKQEVDELKAALKKLGLSDKVDLSF</sequence>
<proteinExistence type="predicted"/>
<dbReference type="SMART" id="SM00365">
    <property type="entry name" value="LRR_SD22"/>
    <property type="match status" value="6"/>
</dbReference>
<dbReference type="SUPFAM" id="SSF52058">
    <property type="entry name" value="L domain-like"/>
    <property type="match status" value="1"/>
</dbReference>
<dbReference type="InterPro" id="IPR003591">
    <property type="entry name" value="Leu-rich_rpt_typical-subtyp"/>
</dbReference>
<dbReference type="InterPro" id="IPR025875">
    <property type="entry name" value="Leu-rich_rpt_4"/>
</dbReference>
<dbReference type="PROSITE" id="PS51450">
    <property type="entry name" value="LRR"/>
    <property type="match status" value="6"/>
</dbReference>
<dbReference type="InterPro" id="IPR001611">
    <property type="entry name" value="Leu-rich_rpt"/>
</dbReference>
<dbReference type="Pfam" id="PF12799">
    <property type="entry name" value="LRR_4"/>
    <property type="match status" value="3"/>
</dbReference>
<evidence type="ECO:0000256" key="2">
    <source>
        <dbReference type="ARBA" id="ARBA00022737"/>
    </source>
</evidence>
<accession>A0A382C870</accession>